<dbReference type="InterPro" id="IPR021778">
    <property type="entry name" value="Se/S_carrier-like"/>
</dbReference>
<dbReference type="AlphaFoldDB" id="A0A1E5KWL7"/>
<evidence type="ECO:0000313" key="2">
    <source>
        <dbReference type="EMBL" id="OEH82019.1"/>
    </source>
</evidence>
<organism evidence="2 3">
    <name type="scientific">Enterococcus rivorum</name>
    <dbReference type="NCBI Taxonomy" id="762845"/>
    <lineage>
        <taxon>Bacteria</taxon>
        <taxon>Bacillati</taxon>
        <taxon>Bacillota</taxon>
        <taxon>Bacilli</taxon>
        <taxon>Lactobacillales</taxon>
        <taxon>Enterococcaceae</taxon>
        <taxon>Enterococcus</taxon>
    </lineage>
</organism>
<reference evidence="2 3" key="1">
    <citation type="submission" date="2016-09" db="EMBL/GenBank/DDBJ databases">
        <authorList>
            <person name="Capua I."/>
            <person name="De Benedictis P."/>
            <person name="Joannis T."/>
            <person name="Lombin L.H."/>
            <person name="Cattoli G."/>
        </authorList>
    </citation>
    <scope>NUCLEOTIDE SEQUENCE [LARGE SCALE GENOMIC DNA]</scope>
    <source>
        <strain evidence="2 3">LMG 25899</strain>
    </source>
</reference>
<gene>
    <name evidence="2" type="ORF">BCR26_15010</name>
</gene>
<dbReference type="EMBL" id="MIEK01000031">
    <property type="protein sequence ID" value="OEH82019.1"/>
    <property type="molecule type" value="Genomic_DNA"/>
</dbReference>
<comment type="caution">
    <text evidence="2">The sequence shown here is derived from an EMBL/GenBank/DDBJ whole genome shotgun (WGS) entry which is preliminary data.</text>
</comment>
<keyword evidence="3" id="KW-1185">Reference proteome</keyword>
<dbReference type="Pfam" id="PF11823">
    <property type="entry name" value="Se_S_carrier"/>
    <property type="match status" value="1"/>
</dbReference>
<dbReference type="STRING" id="762845.BCR26_15010"/>
<evidence type="ECO:0000259" key="1">
    <source>
        <dbReference type="Pfam" id="PF11823"/>
    </source>
</evidence>
<sequence>MTFDSTHLAIEMEEVLNEKQQLAKIIAIPAAISAGCGLGLKMTEKQYREVCKKIPIKTLAGTTIYSKKGNAEYQMIIQTKTNT</sequence>
<accession>A0A1E5KWL7</accession>
<evidence type="ECO:0000313" key="3">
    <source>
        <dbReference type="Proteomes" id="UP000095256"/>
    </source>
</evidence>
<name>A0A1E5KWL7_9ENTE</name>
<dbReference type="Proteomes" id="UP000095256">
    <property type="component" value="Unassembled WGS sequence"/>
</dbReference>
<dbReference type="RefSeq" id="WP_069699025.1">
    <property type="nucleotide sequence ID" value="NZ_JAGGMA010000039.1"/>
</dbReference>
<protein>
    <recommendedName>
        <fullName evidence="1">Putative Se/S carrier protein-like domain-containing protein</fullName>
    </recommendedName>
</protein>
<proteinExistence type="predicted"/>
<feature type="domain" description="Putative Se/S carrier protein-like" evidence="1">
    <location>
        <begin position="1"/>
        <end position="54"/>
    </location>
</feature>